<comment type="similarity">
    <text evidence="1">Belongs to the DprA/Smf family.</text>
</comment>
<dbReference type="PANTHER" id="PTHR43022:SF1">
    <property type="entry name" value="PROTEIN SMF"/>
    <property type="match status" value="1"/>
</dbReference>
<dbReference type="InterPro" id="IPR003488">
    <property type="entry name" value="DprA"/>
</dbReference>
<organism evidence="3">
    <name type="scientific">Acetithermum autotrophicum</name>
    <dbReference type="NCBI Taxonomy" id="1446466"/>
    <lineage>
        <taxon>Bacteria</taxon>
        <taxon>Candidatus Bipolaricaulota</taxon>
        <taxon>Candidatus Acetithermum</taxon>
    </lineage>
</organism>
<gene>
    <name evidence="3" type="ORF">HGMM_OP2C160</name>
</gene>
<reference evidence="3" key="1">
    <citation type="journal article" date="2005" name="Environ. Microbiol.">
        <title>Genetic and functional properties of uncultivated thermophilic crenarchaeotes from a subsurface gold mine as revealed by analysis of genome fragments.</title>
        <authorList>
            <person name="Nunoura T."/>
            <person name="Hirayama H."/>
            <person name="Takami H."/>
            <person name="Oida H."/>
            <person name="Nishi S."/>
            <person name="Shimamura S."/>
            <person name="Suzuki Y."/>
            <person name="Inagaki F."/>
            <person name="Takai K."/>
            <person name="Nealson K.H."/>
            <person name="Horikoshi K."/>
        </authorList>
    </citation>
    <scope>NUCLEOTIDE SEQUENCE</scope>
</reference>
<dbReference type="InterPro" id="IPR010994">
    <property type="entry name" value="RuvA_2-like"/>
</dbReference>
<dbReference type="SUPFAM" id="SSF47781">
    <property type="entry name" value="RuvA domain 2-like"/>
    <property type="match status" value="1"/>
</dbReference>
<dbReference type="Gene3D" id="3.40.50.450">
    <property type="match status" value="1"/>
</dbReference>
<dbReference type="EMBL" id="AP011801">
    <property type="protein sequence ID" value="BAL58610.1"/>
    <property type="molecule type" value="Genomic_DNA"/>
</dbReference>
<dbReference type="InterPro" id="IPR057666">
    <property type="entry name" value="DrpA_SLOG"/>
</dbReference>
<dbReference type="GO" id="GO:0009294">
    <property type="term" value="P:DNA-mediated transformation"/>
    <property type="evidence" value="ECO:0007669"/>
    <property type="project" value="InterPro"/>
</dbReference>
<protein>
    <submittedName>
        <fullName evidence="3">DNA protecting protein DprA</fullName>
    </submittedName>
</protein>
<accession>H5SR93</accession>
<name>H5SR93_ACEAU</name>
<dbReference type="SUPFAM" id="SSF102405">
    <property type="entry name" value="MCP/YpsA-like"/>
    <property type="match status" value="1"/>
</dbReference>
<dbReference type="PANTHER" id="PTHR43022">
    <property type="entry name" value="PROTEIN SMF"/>
    <property type="match status" value="1"/>
</dbReference>
<sequence length="291" mass="31742">MSKLHWVALSRVHGLGGARMRELLEHCGSVEALWHAEPKTLAALTGLPLENFSALYRSLDEIAHELESLHREGIAVITPEDEQYPVLLRDLRDAPPVLYLRGSLEIRDQWAVAIVGSRMADPGYRDQKMAWTRQLAHTLAEWGLTIVSGLAHGVDSWAHGGALDARDGRTIAVLGCGLHRVYPKHHRALADRIVARGALLSEINPNAGTCGQFLMMRDRLIAALSQAVIVIEAGAPSGSFDTARHALKLKRRVLAVPGSPGTDKLIAEGAERLEPMRADIDDLARSVLGLE</sequence>
<proteinExistence type="inferred from homology"/>
<dbReference type="AlphaFoldDB" id="H5SR93"/>
<evidence type="ECO:0000259" key="2">
    <source>
        <dbReference type="Pfam" id="PF02481"/>
    </source>
</evidence>
<evidence type="ECO:0000256" key="1">
    <source>
        <dbReference type="ARBA" id="ARBA00006525"/>
    </source>
</evidence>
<evidence type="ECO:0000313" key="3">
    <source>
        <dbReference type="EMBL" id="BAL58610.1"/>
    </source>
</evidence>
<feature type="domain" description="Smf/DprA SLOG" evidence="2">
    <location>
        <begin position="76"/>
        <end position="275"/>
    </location>
</feature>
<dbReference type="Pfam" id="PF02481">
    <property type="entry name" value="DNA_processg_A"/>
    <property type="match status" value="1"/>
</dbReference>
<reference evidence="3" key="2">
    <citation type="journal article" date="2012" name="PLoS ONE">
        <title>A Deeply Branching Thermophilic Bacterium with an Ancient Acetyl-CoA Pathway Dominates a Subsurface Ecosystem.</title>
        <authorList>
            <person name="Takami H."/>
            <person name="Noguchi H."/>
            <person name="Takaki Y."/>
            <person name="Uchiyama I."/>
            <person name="Toyoda A."/>
            <person name="Nishi S."/>
            <person name="Chee G.-J."/>
            <person name="Arai W."/>
            <person name="Nunoura T."/>
            <person name="Itoh T."/>
            <person name="Hattori M."/>
            <person name="Takai K."/>
        </authorList>
    </citation>
    <scope>NUCLEOTIDE SEQUENCE</scope>
</reference>